<feature type="compositionally biased region" description="Low complexity" evidence="1">
    <location>
        <begin position="151"/>
        <end position="163"/>
    </location>
</feature>
<evidence type="ECO:0000313" key="2">
    <source>
        <dbReference type="EMBL" id="CAK6432104.1"/>
    </source>
</evidence>
<feature type="region of interest" description="Disordered" evidence="1">
    <location>
        <begin position="80"/>
        <end position="101"/>
    </location>
</feature>
<name>A0ABN9Z1T8_PIPNA</name>
<reference evidence="2" key="1">
    <citation type="submission" date="2023-12" db="EMBL/GenBank/DDBJ databases">
        <authorList>
            <person name="Brown T."/>
        </authorList>
    </citation>
    <scope>NUCLEOTIDE SEQUENCE</scope>
</reference>
<feature type="region of interest" description="Disordered" evidence="1">
    <location>
        <begin position="141"/>
        <end position="163"/>
    </location>
</feature>
<accession>A0ABN9Z1T8</accession>
<organism evidence="2 3">
    <name type="scientific">Pipistrellus nathusii</name>
    <name type="common">Nathusius' pipistrelle</name>
    <dbReference type="NCBI Taxonomy" id="59473"/>
    <lineage>
        <taxon>Eukaryota</taxon>
        <taxon>Metazoa</taxon>
        <taxon>Chordata</taxon>
        <taxon>Craniata</taxon>
        <taxon>Vertebrata</taxon>
        <taxon>Euteleostomi</taxon>
        <taxon>Mammalia</taxon>
        <taxon>Eutheria</taxon>
        <taxon>Laurasiatheria</taxon>
        <taxon>Chiroptera</taxon>
        <taxon>Yangochiroptera</taxon>
        <taxon>Vespertilionidae</taxon>
        <taxon>Pipistrellus</taxon>
    </lineage>
</organism>
<keyword evidence="3" id="KW-1185">Reference proteome</keyword>
<gene>
    <name evidence="2" type="ORF">MPIPNATIZW_LOCUS410</name>
</gene>
<feature type="compositionally biased region" description="Low complexity" evidence="1">
    <location>
        <begin position="47"/>
        <end position="63"/>
    </location>
</feature>
<protein>
    <submittedName>
        <fullName evidence="2">Uncharacterized protein</fullName>
    </submittedName>
</protein>
<proteinExistence type="predicted"/>
<evidence type="ECO:0000256" key="1">
    <source>
        <dbReference type="SAM" id="MobiDB-lite"/>
    </source>
</evidence>
<dbReference type="Proteomes" id="UP001314169">
    <property type="component" value="Chromosome 1"/>
</dbReference>
<evidence type="ECO:0000313" key="3">
    <source>
        <dbReference type="Proteomes" id="UP001314169"/>
    </source>
</evidence>
<feature type="region of interest" description="Disordered" evidence="1">
    <location>
        <begin position="1"/>
        <end position="66"/>
    </location>
</feature>
<sequence>MTGEGKVTTSRAKPPGLASPPPPRRLAGGGAAGALYPGEGRGRRGRAGVPAGPGLAGPPSACARHPRGLRKEAVGARFGSRGLLGRRKDKRPGKERGDQGCSEGCVCGGGPDHFLGPAGGAGGTWLPPPLCEGSHPRLTARAPLLHPRPSPAAAAIAAPQVIK</sequence>
<dbReference type="EMBL" id="OY882858">
    <property type="protein sequence ID" value="CAK6432104.1"/>
    <property type="molecule type" value="Genomic_DNA"/>
</dbReference>